<keyword evidence="3" id="KW-1185">Reference proteome</keyword>
<keyword evidence="1" id="KW-0175">Coiled coil</keyword>
<accession>A0AAE0S5S9</accession>
<dbReference type="AlphaFoldDB" id="A0AAE0S5S9"/>
<reference evidence="2" key="2">
    <citation type="journal article" date="2021" name="Genome Biol. Evol.">
        <title>Developing a high-quality reference genome for a parasitic bivalve with doubly uniparental inheritance (Bivalvia: Unionida).</title>
        <authorList>
            <person name="Smith C.H."/>
        </authorList>
    </citation>
    <scope>NUCLEOTIDE SEQUENCE</scope>
    <source>
        <strain evidence="2">CHS0354</strain>
        <tissue evidence="2">Mantle</tissue>
    </source>
</reference>
<feature type="coiled-coil region" evidence="1">
    <location>
        <begin position="18"/>
        <end position="66"/>
    </location>
</feature>
<name>A0AAE0S5S9_9BIVA</name>
<gene>
    <name evidence="2" type="ORF">CHS0354_038478</name>
</gene>
<dbReference type="Proteomes" id="UP001195483">
    <property type="component" value="Unassembled WGS sequence"/>
</dbReference>
<evidence type="ECO:0000256" key="1">
    <source>
        <dbReference type="SAM" id="Coils"/>
    </source>
</evidence>
<evidence type="ECO:0000313" key="3">
    <source>
        <dbReference type="Proteomes" id="UP001195483"/>
    </source>
</evidence>
<feature type="non-terminal residue" evidence="2">
    <location>
        <position position="79"/>
    </location>
</feature>
<reference evidence="2" key="1">
    <citation type="journal article" date="2021" name="Genome Biol. Evol.">
        <title>A High-Quality Reference Genome for a Parasitic Bivalve with Doubly Uniparental Inheritance (Bivalvia: Unionida).</title>
        <authorList>
            <person name="Smith C.H."/>
        </authorList>
    </citation>
    <scope>NUCLEOTIDE SEQUENCE</scope>
    <source>
        <strain evidence="2">CHS0354</strain>
    </source>
</reference>
<reference evidence="2" key="3">
    <citation type="submission" date="2023-05" db="EMBL/GenBank/DDBJ databases">
        <authorList>
            <person name="Smith C.H."/>
        </authorList>
    </citation>
    <scope>NUCLEOTIDE SEQUENCE</scope>
    <source>
        <strain evidence="2">CHS0354</strain>
        <tissue evidence="2">Mantle</tissue>
    </source>
</reference>
<protein>
    <submittedName>
        <fullName evidence="2">Uncharacterized protein</fullName>
    </submittedName>
</protein>
<evidence type="ECO:0000313" key="2">
    <source>
        <dbReference type="EMBL" id="KAK3585937.1"/>
    </source>
</evidence>
<organism evidence="2 3">
    <name type="scientific">Potamilus streckersoni</name>
    <dbReference type="NCBI Taxonomy" id="2493646"/>
    <lineage>
        <taxon>Eukaryota</taxon>
        <taxon>Metazoa</taxon>
        <taxon>Spiralia</taxon>
        <taxon>Lophotrochozoa</taxon>
        <taxon>Mollusca</taxon>
        <taxon>Bivalvia</taxon>
        <taxon>Autobranchia</taxon>
        <taxon>Heteroconchia</taxon>
        <taxon>Palaeoheterodonta</taxon>
        <taxon>Unionida</taxon>
        <taxon>Unionoidea</taxon>
        <taxon>Unionidae</taxon>
        <taxon>Ambleminae</taxon>
        <taxon>Lampsilini</taxon>
        <taxon>Potamilus</taxon>
    </lineage>
</organism>
<proteinExistence type="predicted"/>
<sequence>MKKELEDIGPTGIDEAGSEKLQQKFQDLESKYNQLLVQMKKMGQIEKALRERNKLLEKEIAQVKLALVGMQISKNAKGK</sequence>
<comment type="caution">
    <text evidence="2">The sequence shown here is derived from an EMBL/GenBank/DDBJ whole genome shotgun (WGS) entry which is preliminary data.</text>
</comment>
<dbReference type="EMBL" id="JAEAOA010002240">
    <property type="protein sequence ID" value="KAK3585937.1"/>
    <property type="molecule type" value="Genomic_DNA"/>
</dbReference>